<dbReference type="EMBL" id="JAYKXP010000002">
    <property type="protein sequence ID" value="KAK7061047.1"/>
    <property type="molecule type" value="Genomic_DNA"/>
</dbReference>
<keyword evidence="2" id="KW-1185">Reference proteome</keyword>
<sequence>MLSFSKLRRLSLKGTMVDMAEDDSDIVLSPSLTNLTLVGVTFLDSRTMHHFLYNSIFSRLRYLSVDAISFIGIDRPLNDQINTQRTKLEEFNLGNVRSSVLRALWSPSSPFDFYTNMKRISIFTNIPGDSADVSLENAEMWESVTHLSFSGWRLNATLFPPHLNASDDDLQISQPPRDRFPSFSFSDHINKDTLNSIMSDFDEDLATISSSLSDLIEIKIRFVLKSEHSGGFALTERLKAMFLKADEAILLRKDQDPQCALFMTIEVREISDTEYRGDLRLGFGFEY</sequence>
<reference evidence="1 2" key="1">
    <citation type="submission" date="2024-01" db="EMBL/GenBank/DDBJ databases">
        <title>A draft genome for a cacao thread blight-causing isolate of Paramarasmius palmivorus.</title>
        <authorList>
            <person name="Baruah I.K."/>
            <person name="Bukari Y."/>
            <person name="Amoako-Attah I."/>
            <person name="Meinhardt L.W."/>
            <person name="Bailey B.A."/>
            <person name="Cohen S.P."/>
        </authorList>
    </citation>
    <scope>NUCLEOTIDE SEQUENCE [LARGE SCALE GENOMIC DNA]</scope>
    <source>
        <strain evidence="1 2">GH-12</strain>
    </source>
</reference>
<accession>A0AAW0E9W0</accession>
<evidence type="ECO:0000313" key="2">
    <source>
        <dbReference type="Proteomes" id="UP001383192"/>
    </source>
</evidence>
<dbReference type="Proteomes" id="UP001383192">
    <property type="component" value="Unassembled WGS sequence"/>
</dbReference>
<proteinExistence type="predicted"/>
<gene>
    <name evidence="1" type="ORF">VNI00_000782</name>
</gene>
<comment type="caution">
    <text evidence="1">The sequence shown here is derived from an EMBL/GenBank/DDBJ whole genome shotgun (WGS) entry which is preliminary data.</text>
</comment>
<organism evidence="1 2">
    <name type="scientific">Paramarasmius palmivorus</name>
    <dbReference type="NCBI Taxonomy" id="297713"/>
    <lineage>
        <taxon>Eukaryota</taxon>
        <taxon>Fungi</taxon>
        <taxon>Dikarya</taxon>
        <taxon>Basidiomycota</taxon>
        <taxon>Agaricomycotina</taxon>
        <taxon>Agaricomycetes</taxon>
        <taxon>Agaricomycetidae</taxon>
        <taxon>Agaricales</taxon>
        <taxon>Marasmiineae</taxon>
        <taxon>Marasmiaceae</taxon>
        <taxon>Paramarasmius</taxon>
    </lineage>
</organism>
<dbReference type="Gene3D" id="3.80.10.10">
    <property type="entry name" value="Ribonuclease Inhibitor"/>
    <property type="match status" value="1"/>
</dbReference>
<dbReference type="SUPFAM" id="SSF52047">
    <property type="entry name" value="RNI-like"/>
    <property type="match status" value="1"/>
</dbReference>
<protein>
    <submittedName>
        <fullName evidence="1">Uncharacterized protein</fullName>
    </submittedName>
</protein>
<dbReference type="AlphaFoldDB" id="A0AAW0E9W0"/>
<evidence type="ECO:0000313" key="1">
    <source>
        <dbReference type="EMBL" id="KAK7061047.1"/>
    </source>
</evidence>
<name>A0AAW0E9W0_9AGAR</name>
<dbReference type="InterPro" id="IPR032675">
    <property type="entry name" value="LRR_dom_sf"/>
</dbReference>